<sequence>MKKKFTFLIIALIAAAAAAAVYYVGFIKSAASAREINVTRKKVVLTSHLSGVAMKAKIVTYKSDNKTLYKTTYYTYGKNPLPMWTEVKYLPENRPVNPAASGNWTVFNKFRDHNSILNLNFPAVSWKYKQYDAISLKGLFPSVDVLGKTRGAVMFTQFVGDSVGVSYYNGIVYIPSNNDMLYAVNAKTGKLIWRATTAGSVMSVPLTVNGVVYITIGNAAFSGANGPFAILTHNLKNIRRGDGYGGVYAFSAYSGKLLWVRFTAGEVMPTALYIDNMLIFANGSGHIYALNAKSGKIIWKKYAGVSSFTSMSSTNYYTMPNKKVIGIIGFTLVKQPFGKIVAFNIKNGKTAWQAVLPKKYKPFNTGMGDVSPAVDQKHNLVIQDTIVNFNRKTRMLNSAIVAIKASTGKVKWVDLLGKGYVPPAFKGGVPVIHDGRIYVGSPVTSKIYAINEFTGKVLWSSKIPTVSVPPKTAGGGRGNPVIYGNKLILAAGAYIFTYNANTGKLLKRYYTGGRFGLVNPVIVGKTVFVSNSYNYTFAIPLKKLL</sequence>
<dbReference type="EMBL" id="SGBC01000002">
    <property type="protein sequence ID" value="RZD16388.1"/>
    <property type="molecule type" value="Genomic_DNA"/>
</dbReference>
<dbReference type="Gene3D" id="2.130.10.10">
    <property type="entry name" value="YVTN repeat-like/Quinoprotein amine dehydrogenase"/>
    <property type="match status" value="1"/>
</dbReference>
<organism evidence="3 4">
    <name type="scientific">Acididesulfobacter guangdongensis</name>
    <dbReference type="NCBI Taxonomy" id="2597225"/>
    <lineage>
        <taxon>Bacteria</taxon>
        <taxon>Deltaproteobacteria</taxon>
        <taxon>Candidatus Acidulodesulfobacterales</taxon>
        <taxon>Candidatus Acididesulfobacter</taxon>
    </lineage>
</organism>
<dbReference type="PANTHER" id="PTHR34512">
    <property type="entry name" value="CELL SURFACE PROTEIN"/>
    <property type="match status" value="1"/>
</dbReference>
<dbReference type="Proteomes" id="UP000316562">
    <property type="component" value="Unassembled WGS sequence"/>
</dbReference>
<dbReference type="AlphaFoldDB" id="A0A519BGJ5"/>
<feature type="domain" description="Pyrrolo-quinoline quinone repeat" evidence="2">
    <location>
        <begin position="163"/>
        <end position="217"/>
    </location>
</feature>
<dbReference type="InterPro" id="IPR015943">
    <property type="entry name" value="WD40/YVTN_repeat-like_dom_sf"/>
</dbReference>
<dbReference type="Pfam" id="PF13360">
    <property type="entry name" value="PQQ_2"/>
    <property type="match status" value="2"/>
</dbReference>
<comment type="caution">
    <text evidence="3">The sequence shown here is derived from an EMBL/GenBank/DDBJ whole genome shotgun (WGS) entry which is preliminary data.</text>
</comment>
<dbReference type="InterPro" id="IPR002372">
    <property type="entry name" value="PQQ_rpt_dom"/>
</dbReference>
<feature type="chain" id="PRO_5022019107" description="Pyrrolo-quinoline quinone repeat domain-containing protein" evidence="1">
    <location>
        <begin position="20"/>
        <end position="545"/>
    </location>
</feature>
<name>A0A519BGJ5_ACIG2</name>
<keyword evidence="1" id="KW-0732">Signal</keyword>
<feature type="signal peptide" evidence="1">
    <location>
        <begin position="1"/>
        <end position="19"/>
    </location>
</feature>
<dbReference type="InterPro" id="IPR011047">
    <property type="entry name" value="Quinoprotein_ADH-like_sf"/>
</dbReference>
<dbReference type="PANTHER" id="PTHR34512:SF30">
    <property type="entry name" value="OUTER MEMBRANE PROTEIN ASSEMBLY FACTOR BAMB"/>
    <property type="match status" value="1"/>
</dbReference>
<gene>
    <name evidence="3" type="ORF">EVJ46_04990</name>
</gene>
<proteinExistence type="predicted"/>
<dbReference type="InterPro" id="IPR018391">
    <property type="entry name" value="PQQ_b-propeller_rpt"/>
</dbReference>
<dbReference type="SMART" id="SM00564">
    <property type="entry name" value="PQQ"/>
    <property type="match status" value="5"/>
</dbReference>
<evidence type="ECO:0000313" key="3">
    <source>
        <dbReference type="EMBL" id="RZD16388.1"/>
    </source>
</evidence>
<feature type="domain" description="Pyrrolo-quinoline quinone repeat" evidence="2">
    <location>
        <begin position="242"/>
        <end position="412"/>
    </location>
</feature>
<evidence type="ECO:0000313" key="4">
    <source>
        <dbReference type="Proteomes" id="UP000316562"/>
    </source>
</evidence>
<accession>A0A519BGJ5</accession>
<dbReference type="Gene3D" id="2.40.128.630">
    <property type="match status" value="1"/>
</dbReference>
<protein>
    <recommendedName>
        <fullName evidence="2">Pyrrolo-quinoline quinone repeat domain-containing protein</fullName>
    </recommendedName>
</protein>
<reference evidence="3 4" key="1">
    <citation type="journal article" date="2019" name="ISME J.">
        <title>Insights into ecological role of a new deltaproteobacterial order Candidatus Acidulodesulfobacterales by metagenomics and metatranscriptomics.</title>
        <authorList>
            <person name="Tan S."/>
            <person name="Liu J."/>
            <person name="Fang Y."/>
            <person name="Hedlund B.P."/>
            <person name="Lian Z.H."/>
            <person name="Huang L.Y."/>
            <person name="Li J.T."/>
            <person name="Huang L.N."/>
            <person name="Li W.J."/>
            <person name="Jiang H.C."/>
            <person name="Dong H.L."/>
            <person name="Shu W.S."/>
        </authorList>
    </citation>
    <scope>NUCLEOTIDE SEQUENCE [LARGE SCALE GENOMIC DNA]</scope>
    <source>
        <strain evidence="3">AP2</strain>
    </source>
</reference>
<dbReference type="SUPFAM" id="SSF50998">
    <property type="entry name" value="Quinoprotein alcohol dehydrogenase-like"/>
    <property type="match status" value="2"/>
</dbReference>
<evidence type="ECO:0000259" key="2">
    <source>
        <dbReference type="Pfam" id="PF13360"/>
    </source>
</evidence>
<evidence type="ECO:0000256" key="1">
    <source>
        <dbReference type="SAM" id="SignalP"/>
    </source>
</evidence>